<feature type="signal peptide" evidence="1">
    <location>
        <begin position="1"/>
        <end position="24"/>
    </location>
</feature>
<proteinExistence type="predicted"/>
<sequence length="293" mass="32241">MGVNRVRSVIVAATVAAAAGTAAAPLDLRAMWDFARPDVSEQRFRDRLATATPDEALILQTQIARTYGLRKRLDDSRALLQSLRPQLDGASAEARVRWQLEWGRTWASAVHDRETLPEADRETARTAFRAATDQARAAGLDALAVDALHMLPFTTADRAQDLVWNQEALALALASSQPDARRWEASLRNNIGITLNDLGRHAEALTMLQQALAALQQQAAPAGRQRIGHWMVANTLRRLGRIDEALAIQQRLEAENAADGTPDAYVFEELALLHRARGDTAQADAYDARAKMR</sequence>
<dbReference type="InterPro" id="IPR011990">
    <property type="entry name" value="TPR-like_helical_dom_sf"/>
</dbReference>
<organism evidence="2 3">
    <name type="scientific">Rubrivivax albus</name>
    <dbReference type="NCBI Taxonomy" id="2499835"/>
    <lineage>
        <taxon>Bacteria</taxon>
        <taxon>Pseudomonadati</taxon>
        <taxon>Pseudomonadota</taxon>
        <taxon>Betaproteobacteria</taxon>
        <taxon>Burkholderiales</taxon>
        <taxon>Sphaerotilaceae</taxon>
        <taxon>Rubrivivax</taxon>
    </lineage>
</organism>
<evidence type="ECO:0000256" key="1">
    <source>
        <dbReference type="SAM" id="SignalP"/>
    </source>
</evidence>
<feature type="chain" id="PRO_5018767376" evidence="1">
    <location>
        <begin position="25"/>
        <end position="293"/>
    </location>
</feature>
<dbReference type="Gene3D" id="1.25.40.10">
    <property type="entry name" value="Tetratricopeptide repeat domain"/>
    <property type="match status" value="1"/>
</dbReference>
<dbReference type="EMBL" id="SACT01000008">
    <property type="protein sequence ID" value="RVT49406.1"/>
    <property type="molecule type" value="Genomic_DNA"/>
</dbReference>
<name>A0A3S2WYW7_9BURK</name>
<protein>
    <submittedName>
        <fullName evidence="2">Tetratricopeptide repeat protein</fullName>
    </submittedName>
</protein>
<evidence type="ECO:0000313" key="3">
    <source>
        <dbReference type="Proteomes" id="UP000288178"/>
    </source>
</evidence>
<keyword evidence="3" id="KW-1185">Reference proteome</keyword>
<reference evidence="2 3" key="1">
    <citation type="submission" date="2019-01" db="EMBL/GenBank/DDBJ databases">
        <authorList>
            <person name="Chen W.-M."/>
        </authorList>
    </citation>
    <scope>NUCLEOTIDE SEQUENCE [LARGE SCALE GENOMIC DNA]</scope>
    <source>
        <strain evidence="2 3">ICH-3</strain>
    </source>
</reference>
<gene>
    <name evidence="2" type="ORF">ENE75_20245</name>
</gene>
<evidence type="ECO:0000313" key="2">
    <source>
        <dbReference type="EMBL" id="RVT49406.1"/>
    </source>
</evidence>
<dbReference type="Pfam" id="PF13374">
    <property type="entry name" value="TPR_10"/>
    <property type="match status" value="1"/>
</dbReference>
<dbReference type="AlphaFoldDB" id="A0A3S2WYW7"/>
<comment type="caution">
    <text evidence="2">The sequence shown here is derived from an EMBL/GenBank/DDBJ whole genome shotgun (WGS) entry which is preliminary data.</text>
</comment>
<accession>A0A3S2WYW7</accession>
<dbReference type="SUPFAM" id="SSF48452">
    <property type="entry name" value="TPR-like"/>
    <property type="match status" value="1"/>
</dbReference>
<dbReference type="Proteomes" id="UP000288178">
    <property type="component" value="Unassembled WGS sequence"/>
</dbReference>
<keyword evidence="1" id="KW-0732">Signal</keyword>